<evidence type="ECO:0000313" key="2">
    <source>
        <dbReference type="EMBL" id="KAA9007997.1"/>
    </source>
</evidence>
<dbReference type="AlphaFoldDB" id="A0A5J5GIP4"/>
<dbReference type="RefSeq" id="WP_150445280.1">
    <property type="nucleotide sequence ID" value="NZ_VYQE01000003.1"/>
</dbReference>
<evidence type="ECO:0000313" key="3">
    <source>
        <dbReference type="Proteomes" id="UP000326554"/>
    </source>
</evidence>
<feature type="transmembrane region" description="Helical" evidence="1">
    <location>
        <begin position="42"/>
        <end position="64"/>
    </location>
</feature>
<evidence type="ECO:0000256" key="1">
    <source>
        <dbReference type="SAM" id="Phobius"/>
    </source>
</evidence>
<keyword evidence="1" id="KW-0812">Transmembrane</keyword>
<dbReference type="Proteomes" id="UP000326554">
    <property type="component" value="Unassembled WGS sequence"/>
</dbReference>
<name>A0A5J5GIP4_9RHOB</name>
<feature type="transmembrane region" description="Helical" evidence="1">
    <location>
        <begin position="85"/>
        <end position="116"/>
    </location>
</feature>
<keyword evidence="1" id="KW-1133">Transmembrane helix</keyword>
<reference evidence="2 3" key="1">
    <citation type="submission" date="2019-09" db="EMBL/GenBank/DDBJ databases">
        <authorList>
            <person name="Park J.-S."/>
            <person name="Choi H.-J."/>
        </authorList>
    </citation>
    <scope>NUCLEOTIDE SEQUENCE [LARGE SCALE GENOMIC DNA]</scope>
    <source>
        <strain evidence="2 3">176SS1-4</strain>
    </source>
</reference>
<sequence length="153" mass="16200">MSREISVEERRSVPLDGLLLGYGPVLLFPALALVAWLTPAPWAIIAIFAGQIVGAALLCFFAGVRRGLSFRTEGGPKPRQIAVMLALFFGGLVALVLPPALGLLIVLVAIAAMGIFEPRAAERGEVPLYFARLRPPQMTIAVVGLAMLLVAAL</sequence>
<proteinExistence type="predicted"/>
<keyword evidence="3" id="KW-1185">Reference proteome</keyword>
<gene>
    <name evidence="2" type="ORF">F3S47_10825</name>
</gene>
<organism evidence="2 3">
    <name type="scientific">Histidinibacterium aquaticum</name>
    <dbReference type="NCBI Taxonomy" id="2613962"/>
    <lineage>
        <taxon>Bacteria</taxon>
        <taxon>Pseudomonadati</taxon>
        <taxon>Pseudomonadota</taxon>
        <taxon>Alphaproteobacteria</taxon>
        <taxon>Rhodobacterales</taxon>
        <taxon>Paracoccaceae</taxon>
        <taxon>Histidinibacterium</taxon>
    </lineage>
</organism>
<keyword evidence="1" id="KW-0472">Membrane</keyword>
<feature type="transmembrane region" description="Helical" evidence="1">
    <location>
        <begin position="12"/>
        <end position="36"/>
    </location>
</feature>
<comment type="caution">
    <text evidence="2">The sequence shown here is derived from an EMBL/GenBank/DDBJ whole genome shotgun (WGS) entry which is preliminary data.</text>
</comment>
<accession>A0A5J5GIP4</accession>
<dbReference type="EMBL" id="VYQE01000003">
    <property type="protein sequence ID" value="KAA9007997.1"/>
    <property type="molecule type" value="Genomic_DNA"/>
</dbReference>
<feature type="transmembrane region" description="Helical" evidence="1">
    <location>
        <begin position="136"/>
        <end position="152"/>
    </location>
</feature>
<protein>
    <submittedName>
        <fullName evidence="2">DUF3429 domain-containing protein</fullName>
    </submittedName>
</protein>